<feature type="signal peptide" evidence="1">
    <location>
        <begin position="1"/>
        <end position="24"/>
    </location>
</feature>
<gene>
    <name evidence="2" type="ORF">ENN50_01780</name>
</gene>
<sequence>MKCRRLIVLLSLLLLLIPQPAALADTWYHITLKAFLDPEDTNAAEWAWISLKEVPKHEAFPEQAALIEQYGGVLRGSVLALVRASAWRSSHSKTIDNPCNGRPSVIRISWQQSWSERVYAMGGLDDPGNPDAISFGFTTRPVFMADGRWTDPHHDAYVIAGPPAVGDEPREEMRGSYLLRAVNYLDPLKHYEHCGKRWVEQYLSAFNHFHFTGIFEPGDPVIFTQQGFGPCGENTLVIHIVRSSSATHPTWQQQAMSPL</sequence>
<feature type="chain" id="PRO_5032756923" evidence="1">
    <location>
        <begin position="25"/>
        <end position="259"/>
    </location>
</feature>
<keyword evidence="1" id="KW-0732">Signal</keyword>
<evidence type="ECO:0000313" key="2">
    <source>
        <dbReference type="EMBL" id="HED30426.1"/>
    </source>
</evidence>
<name>A0A831SMK8_PROAE</name>
<organism evidence="2">
    <name type="scientific">Prosthecochloris aestuarii</name>
    <dbReference type="NCBI Taxonomy" id="1102"/>
    <lineage>
        <taxon>Bacteria</taxon>
        <taxon>Pseudomonadati</taxon>
        <taxon>Chlorobiota</taxon>
        <taxon>Chlorobiia</taxon>
        <taxon>Chlorobiales</taxon>
        <taxon>Chlorobiaceae</taxon>
        <taxon>Prosthecochloris</taxon>
    </lineage>
</organism>
<protein>
    <submittedName>
        <fullName evidence="2">Uncharacterized protein</fullName>
    </submittedName>
</protein>
<dbReference type="EMBL" id="DSBW01000042">
    <property type="protein sequence ID" value="HED30426.1"/>
    <property type="molecule type" value="Genomic_DNA"/>
</dbReference>
<proteinExistence type="predicted"/>
<comment type="caution">
    <text evidence="2">The sequence shown here is derived from an EMBL/GenBank/DDBJ whole genome shotgun (WGS) entry which is preliminary data.</text>
</comment>
<dbReference type="AlphaFoldDB" id="A0A831SMK8"/>
<reference evidence="2" key="1">
    <citation type="journal article" date="2020" name="mSystems">
        <title>Genome- and Community-Level Interaction Insights into Carbon Utilization and Element Cycling Functions of Hydrothermarchaeota in Hydrothermal Sediment.</title>
        <authorList>
            <person name="Zhou Z."/>
            <person name="Liu Y."/>
            <person name="Xu W."/>
            <person name="Pan J."/>
            <person name="Luo Z.H."/>
            <person name="Li M."/>
        </authorList>
    </citation>
    <scope>NUCLEOTIDE SEQUENCE [LARGE SCALE GENOMIC DNA]</scope>
    <source>
        <strain evidence="2">SpSt-1181</strain>
    </source>
</reference>
<accession>A0A831SMK8</accession>
<evidence type="ECO:0000256" key="1">
    <source>
        <dbReference type="SAM" id="SignalP"/>
    </source>
</evidence>
<dbReference type="Proteomes" id="UP000886335">
    <property type="component" value="Unassembled WGS sequence"/>
</dbReference>